<comment type="caution">
    <text evidence="2">The sequence shown here is derived from an EMBL/GenBank/DDBJ whole genome shotgun (WGS) entry which is preliminary data.</text>
</comment>
<feature type="compositionally biased region" description="Low complexity" evidence="1">
    <location>
        <begin position="117"/>
        <end position="128"/>
    </location>
</feature>
<dbReference type="EMBL" id="BQNB010011353">
    <property type="protein sequence ID" value="GJS89470.1"/>
    <property type="molecule type" value="Genomic_DNA"/>
</dbReference>
<protein>
    <submittedName>
        <fullName evidence="2">Uncharacterized protein</fullName>
    </submittedName>
</protein>
<feature type="compositionally biased region" description="Polar residues" evidence="1">
    <location>
        <begin position="129"/>
        <end position="145"/>
    </location>
</feature>
<evidence type="ECO:0000313" key="2">
    <source>
        <dbReference type="EMBL" id="GJS89470.1"/>
    </source>
</evidence>
<evidence type="ECO:0000256" key="1">
    <source>
        <dbReference type="SAM" id="MobiDB-lite"/>
    </source>
</evidence>
<proteinExistence type="predicted"/>
<feature type="region of interest" description="Disordered" evidence="1">
    <location>
        <begin position="117"/>
        <end position="145"/>
    </location>
</feature>
<organism evidence="2 3">
    <name type="scientific">Tanacetum coccineum</name>
    <dbReference type="NCBI Taxonomy" id="301880"/>
    <lineage>
        <taxon>Eukaryota</taxon>
        <taxon>Viridiplantae</taxon>
        <taxon>Streptophyta</taxon>
        <taxon>Embryophyta</taxon>
        <taxon>Tracheophyta</taxon>
        <taxon>Spermatophyta</taxon>
        <taxon>Magnoliopsida</taxon>
        <taxon>eudicotyledons</taxon>
        <taxon>Gunneridae</taxon>
        <taxon>Pentapetalae</taxon>
        <taxon>asterids</taxon>
        <taxon>campanulids</taxon>
        <taxon>Asterales</taxon>
        <taxon>Asteraceae</taxon>
        <taxon>Asteroideae</taxon>
        <taxon>Anthemideae</taxon>
        <taxon>Anthemidinae</taxon>
        <taxon>Tanacetum</taxon>
    </lineage>
</organism>
<sequence>MVAAGGNFMRKTPKEAYDLIKNMTQHHFKWDAEVYYNTTTDMSAHYSKTTFASRERVEVLRKQTGYTIQSVQYNPGPGHPNTVYYPDSDESDEDEPFEVLDIQKPIHSLSGNLTLSSDSVVESPSLSPTPTGYSDSLKSSGSTTTHSDYSLPDYGAFYFDDDHIEEKSSGSTNSHFDFSLPEYDSFIFDLSIDPLPPADRSDFYHEEFANELAHIISPPEYDYFYFDL</sequence>
<feature type="region of interest" description="Disordered" evidence="1">
    <location>
        <begin position="69"/>
        <end position="94"/>
    </location>
</feature>
<accession>A0ABQ4ZKD1</accession>
<gene>
    <name evidence="2" type="ORF">Tco_0772106</name>
</gene>
<keyword evidence="3" id="KW-1185">Reference proteome</keyword>
<reference evidence="2" key="1">
    <citation type="journal article" date="2022" name="Int. J. Mol. Sci.">
        <title>Draft Genome of Tanacetum Coccineum: Genomic Comparison of Closely Related Tanacetum-Family Plants.</title>
        <authorList>
            <person name="Yamashiro T."/>
            <person name="Shiraishi A."/>
            <person name="Nakayama K."/>
            <person name="Satake H."/>
        </authorList>
    </citation>
    <scope>NUCLEOTIDE SEQUENCE</scope>
</reference>
<reference evidence="2" key="2">
    <citation type="submission" date="2022-01" db="EMBL/GenBank/DDBJ databases">
        <authorList>
            <person name="Yamashiro T."/>
            <person name="Shiraishi A."/>
            <person name="Satake H."/>
            <person name="Nakayama K."/>
        </authorList>
    </citation>
    <scope>NUCLEOTIDE SEQUENCE</scope>
</reference>
<name>A0ABQ4ZKD1_9ASTR</name>
<dbReference type="Proteomes" id="UP001151760">
    <property type="component" value="Unassembled WGS sequence"/>
</dbReference>
<evidence type="ECO:0000313" key="3">
    <source>
        <dbReference type="Proteomes" id="UP001151760"/>
    </source>
</evidence>